<dbReference type="InterPro" id="IPR029044">
    <property type="entry name" value="Nucleotide-diphossugar_trans"/>
</dbReference>
<keyword evidence="7" id="KW-1185">Reference proteome</keyword>
<feature type="domain" description="FAD-binding PCMH-type" evidence="5">
    <location>
        <begin position="237"/>
        <end position="460"/>
    </location>
</feature>
<evidence type="ECO:0000313" key="6">
    <source>
        <dbReference type="EMBL" id="KAJ6436759.1"/>
    </source>
</evidence>
<keyword evidence="6" id="KW-0675">Receptor</keyword>
<dbReference type="Pfam" id="PF01501">
    <property type="entry name" value="Glyco_transf_8"/>
    <property type="match status" value="1"/>
</dbReference>
<dbReference type="GO" id="GO:0016491">
    <property type="term" value="F:oxidoreductase activity"/>
    <property type="evidence" value="ECO:0007669"/>
    <property type="project" value="UniProtKB-KW"/>
</dbReference>
<dbReference type="PROSITE" id="PS51387">
    <property type="entry name" value="FAD_PCMH"/>
    <property type="match status" value="1"/>
</dbReference>
<dbReference type="EMBL" id="JAQHRD010000017">
    <property type="protein sequence ID" value="KAJ6436759.1"/>
    <property type="molecule type" value="Genomic_DNA"/>
</dbReference>
<dbReference type="AlphaFoldDB" id="A0AB34FDL9"/>
<reference evidence="6" key="1">
    <citation type="submission" date="2023-01" db="EMBL/GenBank/DDBJ databases">
        <title>The growth and conidiation of Purpureocillium lavendulum are regulated by nitrogen source and histone H3K14 acetylation.</title>
        <authorList>
            <person name="Tang P."/>
            <person name="Han J."/>
            <person name="Zhang C."/>
            <person name="Tang P."/>
            <person name="Qi F."/>
            <person name="Zhang K."/>
            <person name="Liang L."/>
        </authorList>
    </citation>
    <scope>NUCLEOTIDE SEQUENCE</scope>
    <source>
        <strain evidence="6">YMF1.00683</strain>
    </source>
</reference>
<evidence type="ECO:0000256" key="4">
    <source>
        <dbReference type="ARBA" id="ARBA00023002"/>
    </source>
</evidence>
<dbReference type="InterPro" id="IPR002495">
    <property type="entry name" value="Glyco_trans_8"/>
</dbReference>
<keyword evidence="4" id="KW-0560">Oxidoreductase</keyword>
<evidence type="ECO:0000313" key="7">
    <source>
        <dbReference type="Proteomes" id="UP001163105"/>
    </source>
</evidence>
<dbReference type="PANTHER" id="PTHR42973">
    <property type="entry name" value="BINDING OXIDOREDUCTASE, PUTATIVE (AFU_ORTHOLOGUE AFUA_1G17690)-RELATED"/>
    <property type="match status" value="1"/>
</dbReference>
<dbReference type="Pfam" id="PF01565">
    <property type="entry name" value="FAD_binding_4"/>
    <property type="match status" value="1"/>
</dbReference>
<keyword evidence="2" id="KW-0285">Flavoprotein</keyword>
<dbReference type="InterPro" id="IPR016166">
    <property type="entry name" value="FAD-bd_PCMH"/>
</dbReference>
<keyword evidence="3" id="KW-0274">FAD</keyword>
<dbReference type="SUPFAM" id="SSF53448">
    <property type="entry name" value="Nucleotide-diphospho-sugar transferases"/>
    <property type="match status" value="1"/>
</dbReference>
<protein>
    <submittedName>
        <fullName evidence="6">Glucose receptor git3 protein</fullName>
    </submittedName>
</protein>
<dbReference type="GO" id="GO:0071949">
    <property type="term" value="F:FAD binding"/>
    <property type="evidence" value="ECO:0007669"/>
    <property type="project" value="InterPro"/>
</dbReference>
<comment type="caution">
    <text evidence="6">The sequence shown here is derived from an EMBL/GenBank/DDBJ whole genome shotgun (WGS) entry which is preliminary data.</text>
</comment>
<name>A0AB34FDL9_9HYPO</name>
<evidence type="ECO:0000256" key="1">
    <source>
        <dbReference type="ARBA" id="ARBA00005466"/>
    </source>
</evidence>
<evidence type="ECO:0000256" key="2">
    <source>
        <dbReference type="ARBA" id="ARBA00022630"/>
    </source>
</evidence>
<dbReference type="InterPro" id="IPR050416">
    <property type="entry name" value="FAD-linked_Oxidoreductase"/>
</dbReference>
<proteinExistence type="inferred from homology"/>
<dbReference type="Gene3D" id="3.90.550.10">
    <property type="entry name" value="Spore Coat Polysaccharide Biosynthesis Protein SpsA, Chain A"/>
    <property type="match status" value="1"/>
</dbReference>
<organism evidence="6 7">
    <name type="scientific">Purpureocillium lavendulum</name>
    <dbReference type="NCBI Taxonomy" id="1247861"/>
    <lineage>
        <taxon>Eukaryota</taxon>
        <taxon>Fungi</taxon>
        <taxon>Dikarya</taxon>
        <taxon>Ascomycota</taxon>
        <taxon>Pezizomycotina</taxon>
        <taxon>Sordariomycetes</taxon>
        <taxon>Hypocreomycetidae</taxon>
        <taxon>Hypocreales</taxon>
        <taxon>Ophiocordycipitaceae</taxon>
        <taxon>Purpureocillium</taxon>
    </lineage>
</organism>
<dbReference type="PANTHER" id="PTHR42973:SF34">
    <property type="entry name" value="FAD BINDING DOMAIN PROTEIN (AFU_ORTHOLOGUE AFUA_3G02770)"/>
    <property type="match status" value="1"/>
</dbReference>
<dbReference type="Proteomes" id="UP001163105">
    <property type="component" value="Unassembled WGS sequence"/>
</dbReference>
<evidence type="ECO:0000256" key="3">
    <source>
        <dbReference type="ARBA" id="ARBA00022827"/>
    </source>
</evidence>
<dbReference type="Gene3D" id="3.40.462.20">
    <property type="match status" value="1"/>
</dbReference>
<sequence>MPLAEESGSFDGGDQGLLNIFFGDGTLEHPAKQVLGNATNRQRTVRTWYRLSFTYNIEMHKVYRLYISAVLRYRPKHKVIHFIGEEKPWHFPNGKIDRLYDDSAYFSFYCEMVDKWWDVCRQVDARQLQVACCPGSTSFAMIVGVLIFPLVLAGVGHAELTSDFEPADFNVTSELLAMGVRVNTIDMLERLARRDGPGPCAAACKALSVVYDSNAVFSQDQTGYSDFTGTYWSSIQSEVVPQCVFRPSAPKDVSLLILLSRLSRCPFAFKSGGHAAFAGASSAQGGITVSFENFKNVTVSHDKKTVKIQPGNSWVDVYRALEPYEITVTGGRVARVGTGGLTLGGRIVHATPTAFPRLFWALRGGGNNFGIVTSFTFEAIPFPQNQMWGGTKTYLESSFNGVVDAFAGVVANSPTDPKAGLWVAWIQQGPLKLAATELWYAKPNGSGAAIFSDFMAMTPIADSTQNRNLSEYADAQQKTNPYGLREVYWCVTTKADARIARIARDIYYQERPAVAHLAGARPVLIFQGITEGHMRHMEKNGGNAVGLDYRNGPLYIIQIACWWNSAADDAAIYAFIQKAMDRITAEATTLGVQSDYIYMNYGSKFQNVIAGYGAANVDKLHRIAGEFDPKGVFQTLQPGHFKLDRSPAPPLATTPR</sequence>
<comment type="similarity">
    <text evidence="1">Belongs to the oxygen-dependent FAD-linked oxidoreductase family.</text>
</comment>
<dbReference type="InterPro" id="IPR016169">
    <property type="entry name" value="FAD-bd_PCMH_sub2"/>
</dbReference>
<dbReference type="SUPFAM" id="SSF56176">
    <property type="entry name" value="FAD-binding/transporter-associated domain-like"/>
    <property type="match status" value="1"/>
</dbReference>
<evidence type="ECO:0000259" key="5">
    <source>
        <dbReference type="PROSITE" id="PS51387"/>
    </source>
</evidence>
<gene>
    <name evidence="6" type="ORF">O9K51_10725</name>
</gene>
<dbReference type="InterPro" id="IPR036318">
    <property type="entry name" value="FAD-bd_PCMH-like_sf"/>
</dbReference>
<dbReference type="GO" id="GO:0016757">
    <property type="term" value="F:glycosyltransferase activity"/>
    <property type="evidence" value="ECO:0007669"/>
    <property type="project" value="InterPro"/>
</dbReference>
<accession>A0AB34FDL9</accession>
<dbReference type="InterPro" id="IPR006094">
    <property type="entry name" value="Oxid_FAD_bind_N"/>
</dbReference>
<dbReference type="Gene3D" id="3.30.465.10">
    <property type="match status" value="2"/>
</dbReference>